<dbReference type="STRING" id="392421.SAMN04488694_106130"/>
<dbReference type="Proteomes" id="UP000324021">
    <property type="component" value="Unassembled WGS sequence"/>
</dbReference>
<dbReference type="InterPro" id="IPR011747">
    <property type="entry name" value="CHP02241"/>
</dbReference>
<dbReference type="Pfam" id="PF06841">
    <property type="entry name" value="Phage_T4_gp19"/>
    <property type="match status" value="1"/>
</dbReference>
<dbReference type="PANTHER" id="PTHR38009:SF1">
    <property type="entry name" value="CONSERVED HYPOTHETICAL PHAGE TAIL PROTEIN"/>
    <property type="match status" value="1"/>
</dbReference>
<dbReference type="Proteomes" id="UP000199320">
    <property type="component" value="Unassembled WGS sequence"/>
</dbReference>
<name>A0A1G6NIY0_9EURY</name>
<evidence type="ECO:0000313" key="1">
    <source>
        <dbReference type="EMBL" id="SDC67833.1"/>
    </source>
</evidence>
<reference evidence="3 4" key="1">
    <citation type="submission" date="2016-10" db="EMBL/GenBank/DDBJ databases">
        <authorList>
            <person name="Varghese N."/>
            <person name="Submissions S."/>
        </authorList>
    </citation>
    <scope>NUCLEOTIDE SEQUENCE [LARGE SCALE GENOMIC DNA]</scope>
    <source>
        <strain evidence="1 4">CDM_1</strain>
        <strain evidence="3">CDM_6</strain>
    </source>
</reference>
<dbReference type="OrthoDB" id="141786at2157"/>
<dbReference type="NCBIfam" id="TIGR02241">
    <property type="entry name" value="conserved hypothetical phage tail region protein"/>
    <property type="match status" value="1"/>
</dbReference>
<proteinExistence type="predicted"/>
<dbReference type="AlphaFoldDB" id="A0A1G6NIY0"/>
<dbReference type="InterPro" id="IPR010667">
    <property type="entry name" value="Phage_T4_Gp19"/>
</dbReference>
<evidence type="ECO:0000313" key="3">
    <source>
        <dbReference type="Proteomes" id="UP000199320"/>
    </source>
</evidence>
<protein>
    <submittedName>
        <fullName evidence="1">Conserved hypothetical phage tail region protein</fullName>
    </submittedName>
</protein>
<dbReference type="EMBL" id="FMZP01000006">
    <property type="protein sequence ID" value="SDC67833.1"/>
    <property type="molecule type" value="Genomic_DNA"/>
</dbReference>
<gene>
    <name evidence="2" type="ORF">SAMN04488694_106130</name>
    <name evidence="1" type="ORF">SAMN05192552_100665</name>
</gene>
<evidence type="ECO:0000313" key="4">
    <source>
        <dbReference type="Proteomes" id="UP000324021"/>
    </source>
</evidence>
<sequence length="151" mass="16824">MATDTHETDPYAQYNFEVEVDGEPVAGFAEVGGITMELETVPYREGGVNDRVHQLPGQFAHANLVLRRGLTKNTTFWEWIQTVMSGTLTRKNIVVTVKDGFQGKSQWGWEFDGAYPTKWSGPGLVSTDRGMAIESIELAYERFSTLSGMPD</sequence>
<dbReference type="PANTHER" id="PTHR38009">
    <property type="entry name" value="CONSERVED HYPOTHETICAL PHAGE TAIL PROTEIN"/>
    <property type="match status" value="1"/>
</dbReference>
<dbReference type="RefSeq" id="WP_092931984.1">
    <property type="nucleotide sequence ID" value="NZ_FMZP01000006.1"/>
</dbReference>
<accession>A0A1G6NIY0</accession>
<dbReference type="GO" id="GO:0005198">
    <property type="term" value="F:structural molecule activity"/>
    <property type="evidence" value="ECO:0007669"/>
    <property type="project" value="InterPro"/>
</dbReference>
<dbReference type="EMBL" id="FOIC01000006">
    <property type="protein sequence ID" value="SET41005.1"/>
    <property type="molecule type" value="Genomic_DNA"/>
</dbReference>
<organism evidence="1 4">
    <name type="scientific">Natrinema hispanicum</name>
    <dbReference type="NCBI Taxonomy" id="392421"/>
    <lineage>
        <taxon>Archaea</taxon>
        <taxon>Methanobacteriati</taxon>
        <taxon>Methanobacteriota</taxon>
        <taxon>Stenosarchaea group</taxon>
        <taxon>Halobacteria</taxon>
        <taxon>Halobacteriales</taxon>
        <taxon>Natrialbaceae</taxon>
        <taxon>Natrinema</taxon>
    </lineage>
</organism>
<reference evidence="2" key="2">
    <citation type="submission" date="2016-10" db="EMBL/GenBank/DDBJ databases">
        <authorList>
            <person name="de Groot N.N."/>
        </authorList>
    </citation>
    <scope>NUCLEOTIDE SEQUENCE [LARGE SCALE GENOMIC DNA]</scope>
    <source>
        <strain evidence="2">CDM_6</strain>
    </source>
</reference>
<evidence type="ECO:0000313" key="2">
    <source>
        <dbReference type="EMBL" id="SET41005.1"/>
    </source>
</evidence>
<keyword evidence="3" id="KW-1185">Reference proteome</keyword>